<organism evidence="4 5">
    <name type="scientific">Ceutorhynchus assimilis</name>
    <name type="common">cabbage seed weevil</name>
    <dbReference type="NCBI Taxonomy" id="467358"/>
    <lineage>
        <taxon>Eukaryota</taxon>
        <taxon>Metazoa</taxon>
        <taxon>Ecdysozoa</taxon>
        <taxon>Arthropoda</taxon>
        <taxon>Hexapoda</taxon>
        <taxon>Insecta</taxon>
        <taxon>Pterygota</taxon>
        <taxon>Neoptera</taxon>
        <taxon>Endopterygota</taxon>
        <taxon>Coleoptera</taxon>
        <taxon>Polyphaga</taxon>
        <taxon>Cucujiformia</taxon>
        <taxon>Curculionidae</taxon>
        <taxon>Ceutorhynchinae</taxon>
        <taxon>Ceutorhynchus</taxon>
    </lineage>
</organism>
<evidence type="ECO:0000313" key="5">
    <source>
        <dbReference type="Proteomes" id="UP001152799"/>
    </source>
</evidence>
<dbReference type="PROSITE" id="PS51155">
    <property type="entry name" value="CHIT_BIND_RR_2"/>
    <property type="match status" value="1"/>
</dbReference>
<evidence type="ECO:0000256" key="2">
    <source>
        <dbReference type="PROSITE-ProRule" id="PRU00497"/>
    </source>
</evidence>
<dbReference type="PROSITE" id="PS00233">
    <property type="entry name" value="CHIT_BIND_RR_1"/>
    <property type="match status" value="1"/>
</dbReference>
<keyword evidence="5" id="KW-1185">Reference proteome</keyword>
<gene>
    <name evidence="4" type="ORF">CEUTPL_LOCUS12260</name>
</gene>
<dbReference type="AlphaFoldDB" id="A0A9N9QRH6"/>
<keyword evidence="1 2" id="KW-0193">Cuticle</keyword>
<name>A0A9N9QRH6_9CUCU</name>
<dbReference type="PANTHER" id="PTHR12236:SF95">
    <property type="entry name" value="CUTICULAR PROTEIN 76BD, ISOFORM C-RELATED"/>
    <property type="match status" value="1"/>
</dbReference>
<evidence type="ECO:0000256" key="1">
    <source>
        <dbReference type="ARBA" id="ARBA00022460"/>
    </source>
</evidence>
<dbReference type="InterPro" id="IPR051217">
    <property type="entry name" value="Insect_Cuticle_Struc_Prot"/>
</dbReference>
<dbReference type="InterPro" id="IPR000618">
    <property type="entry name" value="Insect_cuticle"/>
</dbReference>
<proteinExistence type="predicted"/>
<evidence type="ECO:0000256" key="3">
    <source>
        <dbReference type="SAM" id="SignalP"/>
    </source>
</evidence>
<feature type="signal peptide" evidence="3">
    <location>
        <begin position="1"/>
        <end position="17"/>
    </location>
</feature>
<dbReference type="Proteomes" id="UP001152799">
    <property type="component" value="Chromosome 7"/>
</dbReference>
<dbReference type="GO" id="GO:0042302">
    <property type="term" value="F:structural constituent of cuticle"/>
    <property type="evidence" value="ECO:0007669"/>
    <property type="project" value="UniProtKB-UniRule"/>
</dbReference>
<sequence>MISKVLAFSALVAACQAGIVGVYPATSYHNDYENYQAPIYGHGYGEGHHGYEVDHHAHPNYKFSYGVNDPHTGDHKSQEEYRDGDVVKGHYTVADPDGTLRVVHYTADDVNGFNAVVEKHGHSVHPEPIHEAPVVVEKVVPVVEKVVYEKPAYYGHHDNNGYYGHHSNDGYYGHHGNGYYGHGY</sequence>
<protein>
    <submittedName>
        <fullName evidence="4">Uncharacterized protein</fullName>
    </submittedName>
</protein>
<dbReference type="InterPro" id="IPR031311">
    <property type="entry name" value="CHIT_BIND_RR_consensus"/>
</dbReference>
<dbReference type="GO" id="GO:0031012">
    <property type="term" value="C:extracellular matrix"/>
    <property type="evidence" value="ECO:0007669"/>
    <property type="project" value="TreeGrafter"/>
</dbReference>
<accession>A0A9N9QRH6</accession>
<dbReference type="PRINTS" id="PR00947">
    <property type="entry name" value="CUTICLE"/>
</dbReference>
<keyword evidence="3" id="KW-0732">Signal</keyword>
<dbReference type="GO" id="GO:0005615">
    <property type="term" value="C:extracellular space"/>
    <property type="evidence" value="ECO:0007669"/>
    <property type="project" value="TreeGrafter"/>
</dbReference>
<feature type="chain" id="PRO_5040252600" evidence="3">
    <location>
        <begin position="18"/>
        <end position="184"/>
    </location>
</feature>
<dbReference type="OrthoDB" id="6348134at2759"/>
<reference evidence="4" key="1">
    <citation type="submission" date="2022-01" db="EMBL/GenBank/DDBJ databases">
        <authorList>
            <person name="King R."/>
        </authorList>
    </citation>
    <scope>NUCLEOTIDE SEQUENCE</scope>
</reference>
<evidence type="ECO:0000313" key="4">
    <source>
        <dbReference type="EMBL" id="CAG9771835.1"/>
    </source>
</evidence>
<dbReference type="PROSITE" id="PS51257">
    <property type="entry name" value="PROKAR_LIPOPROTEIN"/>
    <property type="match status" value="1"/>
</dbReference>
<dbReference type="Pfam" id="PF00379">
    <property type="entry name" value="Chitin_bind_4"/>
    <property type="match status" value="1"/>
</dbReference>
<dbReference type="PANTHER" id="PTHR12236">
    <property type="entry name" value="STRUCTURAL CONTITUENT OF CUTICLE"/>
    <property type="match status" value="1"/>
</dbReference>
<dbReference type="EMBL" id="OU892283">
    <property type="protein sequence ID" value="CAG9771835.1"/>
    <property type="molecule type" value="Genomic_DNA"/>
</dbReference>